<gene>
    <name evidence="12" type="ORF">EIG99_01365</name>
    <name evidence="11" type="ORF">I6J05_08220</name>
</gene>
<dbReference type="EMBL" id="RQTE01000029">
    <property type="protein sequence ID" value="RZI04310.1"/>
    <property type="molecule type" value="Genomic_DNA"/>
</dbReference>
<accession>A0A143PDB5</accession>
<dbReference type="RefSeq" id="WP_047131605.1">
    <property type="nucleotide sequence ID" value="NZ_CP015114.1"/>
</dbReference>
<proteinExistence type="inferred from homology"/>
<keyword evidence="4" id="KW-0479">Metal-binding</keyword>
<evidence type="ECO:0000256" key="6">
    <source>
        <dbReference type="ARBA" id="ARBA00023125"/>
    </source>
</evidence>
<dbReference type="NCBIfam" id="NF040570">
    <property type="entry name" value="guided_TnpB"/>
    <property type="match status" value="1"/>
</dbReference>
<evidence type="ECO:0000256" key="2">
    <source>
        <dbReference type="ARBA" id="ARBA00011044"/>
    </source>
</evidence>
<evidence type="ECO:0000313" key="13">
    <source>
        <dbReference type="Proteomes" id="UP000293854"/>
    </source>
</evidence>
<dbReference type="Pfam" id="PF01385">
    <property type="entry name" value="OrfB_IS605"/>
    <property type="match status" value="1"/>
</dbReference>
<dbReference type="InterPro" id="IPR001959">
    <property type="entry name" value="Transposase"/>
</dbReference>
<dbReference type="Proteomes" id="UP000595942">
    <property type="component" value="Chromosome"/>
</dbReference>
<name>A0A143PDB5_9STAP</name>
<dbReference type="Pfam" id="PF07282">
    <property type="entry name" value="Cas12f1-like_TNB"/>
    <property type="match status" value="1"/>
</dbReference>
<evidence type="ECO:0000259" key="9">
    <source>
        <dbReference type="Pfam" id="PF07282"/>
    </source>
</evidence>
<keyword evidence="14" id="KW-1185">Reference proteome</keyword>
<keyword evidence="5" id="KW-0862">Zinc</keyword>
<feature type="domain" description="Cas12f1-like TNB" evidence="9">
    <location>
        <begin position="296"/>
        <end position="359"/>
    </location>
</feature>
<evidence type="ECO:0000256" key="5">
    <source>
        <dbReference type="ARBA" id="ARBA00022833"/>
    </source>
</evidence>
<dbReference type="Pfam" id="PF12323">
    <property type="entry name" value="HTH_OrfB_IS605"/>
    <property type="match status" value="1"/>
</dbReference>
<dbReference type="InterPro" id="IPR051399">
    <property type="entry name" value="RNA-guided_DNA_endo/Transpos"/>
</dbReference>
<dbReference type="Proteomes" id="UP000293854">
    <property type="component" value="Unassembled WGS sequence"/>
</dbReference>
<evidence type="ECO:0000259" key="10">
    <source>
        <dbReference type="Pfam" id="PF12323"/>
    </source>
</evidence>
<comment type="similarity">
    <text evidence="1">In the C-terminal section; belongs to the transposase 35 family.</text>
</comment>
<evidence type="ECO:0000256" key="7">
    <source>
        <dbReference type="ARBA" id="ARBA00023172"/>
    </source>
</evidence>
<dbReference type="KEGG" id="scv:A4G25_10265"/>
<reference evidence="12 13" key="1">
    <citation type="submission" date="2018-11" db="EMBL/GenBank/DDBJ databases">
        <title>Genomic profiling of Staphylococcus species from a Poultry farm system in KwaZulu-Natal, South Africa.</title>
        <authorList>
            <person name="Amoako D.G."/>
            <person name="Somboro A.M."/>
            <person name="Abia A.L.K."/>
            <person name="Bester L.A."/>
            <person name="Essack S.Y."/>
        </authorList>
    </citation>
    <scope>NUCLEOTIDE SEQUENCE [LARGE SCALE GENOMIC DNA]</scope>
    <source>
        <strain evidence="12 13">SA11</strain>
    </source>
</reference>
<dbReference type="PANTHER" id="PTHR30405:SF11">
    <property type="entry name" value="RNA-GUIDED DNA ENDONUCLEASE RV2885C-RELATED"/>
    <property type="match status" value="1"/>
</dbReference>
<keyword evidence="3" id="KW-0815">Transposition</keyword>
<dbReference type="OrthoDB" id="56768at2"/>
<dbReference type="AlphaFoldDB" id="A0A143PDB5"/>
<evidence type="ECO:0000313" key="12">
    <source>
        <dbReference type="EMBL" id="RZI04310.1"/>
    </source>
</evidence>
<evidence type="ECO:0000256" key="3">
    <source>
        <dbReference type="ARBA" id="ARBA00022578"/>
    </source>
</evidence>
<dbReference type="GO" id="GO:0006310">
    <property type="term" value="P:DNA recombination"/>
    <property type="evidence" value="ECO:0007669"/>
    <property type="project" value="UniProtKB-KW"/>
</dbReference>
<dbReference type="GO" id="GO:0046872">
    <property type="term" value="F:metal ion binding"/>
    <property type="evidence" value="ECO:0007669"/>
    <property type="project" value="UniProtKB-KW"/>
</dbReference>
<evidence type="ECO:0000256" key="1">
    <source>
        <dbReference type="ARBA" id="ARBA00008761"/>
    </source>
</evidence>
<organism evidence="12 13">
    <name type="scientific">Staphylococcus condimenti</name>
    <dbReference type="NCBI Taxonomy" id="70255"/>
    <lineage>
        <taxon>Bacteria</taxon>
        <taxon>Bacillati</taxon>
        <taxon>Bacillota</taxon>
        <taxon>Bacilli</taxon>
        <taxon>Bacillales</taxon>
        <taxon>Staphylococcaceae</taxon>
        <taxon>Staphylococcus</taxon>
    </lineage>
</organism>
<evidence type="ECO:0000313" key="11">
    <source>
        <dbReference type="EMBL" id="QQS81907.1"/>
    </source>
</evidence>
<keyword evidence="6" id="KW-0238">DNA-binding</keyword>
<dbReference type="InterPro" id="IPR010095">
    <property type="entry name" value="Cas12f1-like_TNB"/>
</dbReference>
<dbReference type="GeneID" id="93725735"/>
<feature type="domain" description="Probable transposase IS891/IS1136/IS1341" evidence="8">
    <location>
        <begin position="172"/>
        <end position="281"/>
    </location>
</feature>
<dbReference type="GO" id="GO:0003677">
    <property type="term" value="F:DNA binding"/>
    <property type="evidence" value="ECO:0007669"/>
    <property type="project" value="UniProtKB-KW"/>
</dbReference>
<sequence length="369" mass="43651">MLRAFRTEINPSFEQRLTINQTIGTCRWIYNKFIEINQYLYKKEKSYMDGYTFSKWINNEYLPSNPDKHWIKQSASKAVKQSIMNAHRAYQTFFKKQKGYPKFKKKSGIGSYYLIGTIHVQRHRIRLPKLGWIKLKEKGYIPTNNIRSATVIREFDRYYVSVLIDCEQPLRFKPKQTDGIGIDLGLKEAVFTPSGVKIRNFKTNQSIVKLDKSLKRHQRKLSRKKKGSHNWYKQLLKVQRLYRRIKNIKRNIKRKGILSIVRTNPQFITIENLNIKGMMRNKRLANSFQQIGLGNIVECFKIKCQDYGIELRQVDRFYPSSQICSDCGHRQPMPLNQRTYHCHHCGMIKDRDINASINLKQATDYTVIV</sequence>
<dbReference type="PANTHER" id="PTHR30405">
    <property type="entry name" value="TRANSPOSASE"/>
    <property type="match status" value="1"/>
</dbReference>
<evidence type="ECO:0000259" key="8">
    <source>
        <dbReference type="Pfam" id="PF01385"/>
    </source>
</evidence>
<protein>
    <submittedName>
        <fullName evidence="12">Transposase</fullName>
    </submittedName>
</protein>
<evidence type="ECO:0000313" key="14">
    <source>
        <dbReference type="Proteomes" id="UP000595942"/>
    </source>
</evidence>
<comment type="similarity">
    <text evidence="2">In the N-terminal section; belongs to the transposase 2 family.</text>
</comment>
<dbReference type="InterPro" id="IPR021027">
    <property type="entry name" value="Transposase_put_HTH"/>
</dbReference>
<dbReference type="EMBL" id="CP068073">
    <property type="protein sequence ID" value="QQS81907.1"/>
    <property type="molecule type" value="Genomic_DNA"/>
</dbReference>
<evidence type="ECO:0000256" key="4">
    <source>
        <dbReference type="ARBA" id="ARBA00022723"/>
    </source>
</evidence>
<dbReference type="GO" id="GO:0032196">
    <property type="term" value="P:transposition"/>
    <property type="evidence" value="ECO:0007669"/>
    <property type="project" value="UniProtKB-KW"/>
</dbReference>
<reference evidence="11 14" key="2">
    <citation type="submission" date="2021-01" db="EMBL/GenBank/DDBJ databases">
        <title>FDA dAtabase for Regulatory Grade micrObial Sequences (FDA-ARGOS): Supporting development and validation of Infectious Disease Dx tests.</title>
        <authorList>
            <person name="Sproer C."/>
            <person name="Gronow S."/>
            <person name="Severitt S."/>
            <person name="Schroder I."/>
            <person name="Tallon L."/>
            <person name="Sadzewicz L."/>
            <person name="Zhao X."/>
            <person name="Boylan J."/>
            <person name="Ott S."/>
            <person name="Bowen H."/>
            <person name="Vavikolanu K."/>
            <person name="Mehta A."/>
            <person name="Aluvathingal J."/>
            <person name="Nadendla S."/>
            <person name="Lowell S."/>
            <person name="Myers T."/>
            <person name="Yan Y."/>
            <person name="Sichtig H."/>
        </authorList>
    </citation>
    <scope>NUCLEOTIDE SEQUENCE [LARGE SCALE GENOMIC DNA]</scope>
    <source>
        <strain evidence="11 14">FDAARGOS_1148</strain>
    </source>
</reference>
<keyword evidence="7" id="KW-0233">DNA recombination</keyword>
<feature type="domain" description="Transposase putative helix-turn-helix" evidence="10">
    <location>
        <begin position="1"/>
        <end position="45"/>
    </location>
</feature>